<keyword evidence="1" id="KW-0479">Metal-binding</keyword>
<evidence type="ECO:0000256" key="1">
    <source>
        <dbReference type="ARBA" id="ARBA00022723"/>
    </source>
</evidence>
<dbReference type="PROSITE" id="PS51318">
    <property type="entry name" value="TAT"/>
    <property type="match status" value="1"/>
</dbReference>
<name>A0ABV3ZF48_9BACT</name>
<dbReference type="InterPro" id="IPR006311">
    <property type="entry name" value="TAT_signal"/>
</dbReference>
<dbReference type="PROSITE" id="PS51347">
    <property type="entry name" value="PHOSPHOTRIESTERASE_2"/>
    <property type="match status" value="1"/>
</dbReference>
<protein>
    <submittedName>
        <fullName evidence="4">Twin-arginine translocation signal domain-containing protein</fullName>
    </submittedName>
</protein>
<dbReference type="Proteomes" id="UP001560573">
    <property type="component" value="Unassembled WGS sequence"/>
</dbReference>
<dbReference type="InterPro" id="IPR019546">
    <property type="entry name" value="TAT_signal_bac_arc"/>
</dbReference>
<dbReference type="EMBL" id="JAULBC010000004">
    <property type="protein sequence ID" value="MEX6688509.1"/>
    <property type="molecule type" value="Genomic_DNA"/>
</dbReference>
<dbReference type="InterPro" id="IPR032466">
    <property type="entry name" value="Metal_Hydrolase"/>
</dbReference>
<comment type="similarity">
    <text evidence="3">Belongs to the metallo-dependent hydrolases superfamily. Phosphotriesterase family.</text>
</comment>
<evidence type="ECO:0000256" key="2">
    <source>
        <dbReference type="ARBA" id="ARBA00022801"/>
    </source>
</evidence>
<dbReference type="RefSeq" id="WP_369329918.1">
    <property type="nucleotide sequence ID" value="NZ_JAULBC010000004.1"/>
</dbReference>
<accession>A0ABV3ZF48</accession>
<feature type="modified residue" description="N6-carboxylysine" evidence="3">
    <location>
        <position position="169"/>
    </location>
</feature>
<keyword evidence="5" id="KW-1185">Reference proteome</keyword>
<dbReference type="SUPFAM" id="SSF51556">
    <property type="entry name" value="Metallo-dependent hydrolases"/>
    <property type="match status" value="1"/>
</dbReference>
<dbReference type="NCBIfam" id="TIGR01409">
    <property type="entry name" value="TAT_signal_seq"/>
    <property type="match status" value="1"/>
</dbReference>
<organism evidence="4 5">
    <name type="scientific">Danxiaibacter flavus</name>
    <dbReference type="NCBI Taxonomy" id="3049108"/>
    <lineage>
        <taxon>Bacteria</taxon>
        <taxon>Pseudomonadati</taxon>
        <taxon>Bacteroidota</taxon>
        <taxon>Chitinophagia</taxon>
        <taxon>Chitinophagales</taxon>
        <taxon>Chitinophagaceae</taxon>
        <taxon>Danxiaibacter</taxon>
    </lineage>
</organism>
<evidence type="ECO:0000256" key="3">
    <source>
        <dbReference type="PROSITE-ProRule" id="PRU00679"/>
    </source>
</evidence>
<reference evidence="4 5" key="1">
    <citation type="submission" date="2023-07" db="EMBL/GenBank/DDBJ databases">
        <authorList>
            <person name="Lian W.-H."/>
        </authorList>
    </citation>
    <scope>NUCLEOTIDE SEQUENCE [LARGE SCALE GENOMIC DNA]</scope>
    <source>
        <strain evidence="4 5">SYSU DXS3180</strain>
    </source>
</reference>
<comment type="caution">
    <text evidence="4">The sequence shown here is derived from an EMBL/GenBank/DDBJ whole genome shotgun (WGS) entry which is preliminary data.</text>
</comment>
<dbReference type="InterPro" id="IPR001559">
    <property type="entry name" value="Phosphotriesterase"/>
</dbReference>
<evidence type="ECO:0000313" key="5">
    <source>
        <dbReference type="Proteomes" id="UP001560573"/>
    </source>
</evidence>
<dbReference type="Gene3D" id="3.20.20.140">
    <property type="entry name" value="Metal-dependent hydrolases"/>
    <property type="match status" value="1"/>
</dbReference>
<dbReference type="Pfam" id="PF02126">
    <property type="entry name" value="PTE"/>
    <property type="match status" value="1"/>
</dbReference>
<proteinExistence type="inferred from homology"/>
<dbReference type="PANTHER" id="PTHR10819">
    <property type="entry name" value="PHOSPHOTRIESTERASE-RELATED"/>
    <property type="match status" value="1"/>
</dbReference>
<evidence type="ECO:0000313" key="4">
    <source>
        <dbReference type="EMBL" id="MEX6688509.1"/>
    </source>
</evidence>
<keyword evidence="2" id="KW-0378">Hydrolase</keyword>
<gene>
    <name evidence="4" type="ORF">QTN47_13430</name>
</gene>
<dbReference type="PANTHER" id="PTHR10819:SF3">
    <property type="entry name" value="PHOSPHOTRIESTERASE-RELATED PROTEIN"/>
    <property type="match status" value="1"/>
</dbReference>
<sequence length="341" mass="37942">MLTRRKFIQQSAIATLTAGIAPSLASTKEENIVMTVNGPIQPTQMKFTLTHEHILADFIGAEQYSKDRYNADEVFNTALPFLLEVKKLGCTTFIDCSPAYLGRDVQLFKRLSKASGLNIITNTGYYGAVNEKFLPKHVYTETSEQIAARWISEWKNGIDGTDIRPGFMKTSVDKAPLTPAQRKIIDAAAITHLATGLTIGVHTGNGDAANEQLEILKARNVAPSARIWIHAQSEPSETYYIETAKKGGWVSFDGVNPGTLQANLKYLQLMKKNNFLDLVLVSQDSGWYHVGEPKGGEYKNYNCIFTEFIPLLKQNGFTQSEIDKIFITNPAKAFEIKIRTL</sequence>